<dbReference type="Gene3D" id="1.10.287.1130">
    <property type="entry name" value="CytochromE C oxidase copper chaperone"/>
    <property type="match status" value="1"/>
</dbReference>
<evidence type="ECO:0000313" key="5">
    <source>
        <dbReference type="EMBL" id="GET01920.1"/>
    </source>
</evidence>
<proteinExistence type="predicted"/>
<evidence type="ECO:0000256" key="3">
    <source>
        <dbReference type="ARBA" id="ARBA00023128"/>
    </source>
</evidence>
<evidence type="ECO:0000256" key="4">
    <source>
        <dbReference type="ARBA" id="ARBA00023157"/>
    </source>
</evidence>
<comment type="subcellular location">
    <subcellularLocation>
        <location evidence="2">Mitochondrion intermembrane space</location>
    </subcellularLocation>
</comment>
<keyword evidence="4" id="KW-1015">Disulfide bond</keyword>
<comment type="function">
    <text evidence="1">Required for the assembly of cytochrome c oxidase.</text>
</comment>
<name>A0A8H3M9U8_9GLOM</name>
<protein>
    <submittedName>
        <fullName evidence="5">Protein of MTCP1 family</fullName>
    </submittedName>
</protein>
<gene>
    <name evidence="5" type="ORF">RCL2_002830200</name>
</gene>
<comment type="caution">
    <text evidence="5">The sequence shown here is derived from an EMBL/GenBank/DDBJ whole genome shotgun (WGS) entry which is preliminary data.</text>
</comment>
<accession>A0A8H3M9U8</accession>
<dbReference type="GO" id="GO:0005758">
    <property type="term" value="C:mitochondrial intermembrane space"/>
    <property type="evidence" value="ECO:0007669"/>
    <property type="project" value="UniProtKB-SubCell"/>
</dbReference>
<organism evidence="5 6">
    <name type="scientific">Rhizophagus clarus</name>
    <dbReference type="NCBI Taxonomy" id="94130"/>
    <lineage>
        <taxon>Eukaryota</taxon>
        <taxon>Fungi</taxon>
        <taxon>Fungi incertae sedis</taxon>
        <taxon>Mucoromycota</taxon>
        <taxon>Glomeromycotina</taxon>
        <taxon>Glomeromycetes</taxon>
        <taxon>Glomerales</taxon>
        <taxon>Glomeraceae</taxon>
        <taxon>Rhizophagus</taxon>
    </lineage>
</organism>
<reference evidence="5" key="1">
    <citation type="submission" date="2019-10" db="EMBL/GenBank/DDBJ databases">
        <title>Conservation and host-specific expression of non-tandemly repeated heterogenous ribosome RNA gene in arbuscular mycorrhizal fungi.</title>
        <authorList>
            <person name="Maeda T."/>
            <person name="Kobayashi Y."/>
            <person name="Nakagawa T."/>
            <person name="Ezawa T."/>
            <person name="Yamaguchi K."/>
            <person name="Bino T."/>
            <person name="Nishimoto Y."/>
            <person name="Shigenobu S."/>
            <person name="Kawaguchi M."/>
        </authorList>
    </citation>
    <scope>NUCLEOTIDE SEQUENCE</scope>
    <source>
        <strain evidence="5">HR1</strain>
    </source>
</reference>
<dbReference type="PANTHER" id="PTHR46811:SF1">
    <property type="entry name" value="COILED-COIL-HELIX-COILED-COIL-HELIX DOMAIN-CONTAINING PROTEIN 7"/>
    <property type="match status" value="1"/>
</dbReference>
<evidence type="ECO:0000256" key="2">
    <source>
        <dbReference type="ARBA" id="ARBA00004569"/>
    </source>
</evidence>
<keyword evidence="3" id="KW-0496">Mitochondrion</keyword>
<dbReference type="InterPro" id="IPR009069">
    <property type="entry name" value="Cys_alpha_HP_mot_SF"/>
</dbReference>
<dbReference type="OrthoDB" id="9971592at2759"/>
<dbReference type="AlphaFoldDB" id="A0A8H3M9U8"/>
<evidence type="ECO:0000256" key="1">
    <source>
        <dbReference type="ARBA" id="ARBA00003875"/>
    </source>
</evidence>
<dbReference type="Proteomes" id="UP000615446">
    <property type="component" value="Unassembled WGS sequence"/>
</dbReference>
<sequence length="99" mass="11793">MTLILLVFKKVQILIDLTGIGTPALKLKMNDYDISKSFREKKSSKFLDPCQKESLNSMNCLDKNNYDKGKCKDLFILYRECKKKWLEKRRELRRHGYQT</sequence>
<evidence type="ECO:0000313" key="6">
    <source>
        <dbReference type="Proteomes" id="UP000615446"/>
    </source>
</evidence>
<dbReference type="InterPro" id="IPR051040">
    <property type="entry name" value="COX23"/>
</dbReference>
<dbReference type="PANTHER" id="PTHR46811">
    <property type="entry name" value="COILED-COIL-HELIX-COILED-COIL-HELIX DOMAIN-CONTAINING PROTEIN 7"/>
    <property type="match status" value="1"/>
</dbReference>
<dbReference type="SUPFAM" id="SSF47072">
    <property type="entry name" value="Cysteine alpha-hairpin motif"/>
    <property type="match status" value="1"/>
</dbReference>
<dbReference type="EMBL" id="BLAL01000303">
    <property type="protein sequence ID" value="GET01920.1"/>
    <property type="molecule type" value="Genomic_DNA"/>
</dbReference>
<dbReference type="PROSITE" id="PS51808">
    <property type="entry name" value="CHCH"/>
    <property type="match status" value="1"/>
</dbReference>
<dbReference type="GO" id="GO:0033108">
    <property type="term" value="P:mitochondrial respiratory chain complex assembly"/>
    <property type="evidence" value="ECO:0007669"/>
    <property type="project" value="TreeGrafter"/>
</dbReference>